<feature type="region of interest" description="Disordered" evidence="1">
    <location>
        <begin position="1"/>
        <end position="41"/>
    </location>
</feature>
<evidence type="ECO:0000313" key="3">
    <source>
        <dbReference type="EMBL" id="RPA75477.1"/>
    </source>
</evidence>
<dbReference type="InterPro" id="IPR001279">
    <property type="entry name" value="Metallo-B-lactamas"/>
</dbReference>
<keyword evidence="3" id="KW-0378">Hydrolase</keyword>
<dbReference type="Proteomes" id="UP000275078">
    <property type="component" value="Unassembled WGS sequence"/>
</dbReference>
<dbReference type="AlphaFoldDB" id="A0A3N4HQ84"/>
<dbReference type="InterPro" id="IPR036866">
    <property type="entry name" value="RibonucZ/Hydroxyglut_hydro"/>
</dbReference>
<feature type="domain" description="Metallo-beta-lactamase" evidence="2">
    <location>
        <begin position="69"/>
        <end position="322"/>
    </location>
</feature>
<name>A0A3N4HQ84_ASCIM</name>
<dbReference type="InterPro" id="IPR050114">
    <property type="entry name" value="UPF0173_UPF0282_UlaG_hydrolase"/>
</dbReference>
<dbReference type="PANTHER" id="PTHR43546">
    <property type="entry name" value="UPF0173 METAL-DEPENDENT HYDROLASE MJ1163-RELATED"/>
    <property type="match status" value="1"/>
</dbReference>
<dbReference type="STRING" id="1160509.A0A3N4HQ84"/>
<sequence length="363" mass="39987">MAPSKHIHLPPATVTAPPTTTTTAPPKSLPKATTYKTHPSSVLSENNAKNATLTFIGTATTILEWQGIRILTDPNFLHAGDHVHLGPGVTAERITNPAIELEQLPGVSAVLLSHYHADHFDQKVESELRRDLPIITTPHAHHYLSTKPGNEKFTNVHPLDTYESLYLDVDQPATKEPGRKEAIRIIAMPGKHVPPGPGGVFEKVNDLLGAVPPVNGWVLELGSYKVRPAGTEATDEEESWKSGYRIYITGDTLLIDELAEIPKRFTDAGKRIDLMLVHLGGTTIPGTEMVPRKVQIMVTMDAEMGVRLVGAVRPEVTVPIHFDDYDVFKSPLDDFKKEMEKAGWNDKVVYLDRGEAFRFGVPE</sequence>
<dbReference type="SUPFAM" id="SSF56281">
    <property type="entry name" value="Metallo-hydrolase/oxidoreductase"/>
    <property type="match status" value="1"/>
</dbReference>
<dbReference type="PANTHER" id="PTHR43546:SF7">
    <property type="entry name" value="METALLO-BETA-LACTAMASE DOMAIN-CONTAINING PROTEIN"/>
    <property type="match status" value="1"/>
</dbReference>
<feature type="compositionally biased region" description="Low complexity" evidence="1">
    <location>
        <begin position="9"/>
        <end position="34"/>
    </location>
</feature>
<keyword evidence="4" id="KW-1185">Reference proteome</keyword>
<evidence type="ECO:0000313" key="4">
    <source>
        <dbReference type="Proteomes" id="UP000275078"/>
    </source>
</evidence>
<gene>
    <name evidence="3" type="ORF">BJ508DRAFT_380068</name>
</gene>
<dbReference type="Pfam" id="PF12706">
    <property type="entry name" value="Lactamase_B_2"/>
    <property type="match status" value="1"/>
</dbReference>
<dbReference type="Gene3D" id="3.60.15.10">
    <property type="entry name" value="Ribonuclease Z/Hydroxyacylglutathione hydrolase-like"/>
    <property type="match status" value="1"/>
</dbReference>
<dbReference type="EMBL" id="ML119763">
    <property type="protein sequence ID" value="RPA75477.1"/>
    <property type="molecule type" value="Genomic_DNA"/>
</dbReference>
<evidence type="ECO:0000259" key="2">
    <source>
        <dbReference type="Pfam" id="PF12706"/>
    </source>
</evidence>
<dbReference type="OrthoDB" id="332863at2759"/>
<protein>
    <submittedName>
        <fullName evidence="3">Metallo-hydrolase/oxidoreductase</fullName>
    </submittedName>
</protein>
<evidence type="ECO:0000256" key="1">
    <source>
        <dbReference type="SAM" id="MobiDB-lite"/>
    </source>
</evidence>
<organism evidence="3 4">
    <name type="scientific">Ascobolus immersus RN42</name>
    <dbReference type="NCBI Taxonomy" id="1160509"/>
    <lineage>
        <taxon>Eukaryota</taxon>
        <taxon>Fungi</taxon>
        <taxon>Dikarya</taxon>
        <taxon>Ascomycota</taxon>
        <taxon>Pezizomycotina</taxon>
        <taxon>Pezizomycetes</taxon>
        <taxon>Pezizales</taxon>
        <taxon>Ascobolaceae</taxon>
        <taxon>Ascobolus</taxon>
    </lineage>
</organism>
<dbReference type="GO" id="GO:0016787">
    <property type="term" value="F:hydrolase activity"/>
    <property type="evidence" value="ECO:0007669"/>
    <property type="project" value="UniProtKB-KW"/>
</dbReference>
<accession>A0A3N4HQ84</accession>
<proteinExistence type="predicted"/>
<reference evidence="3 4" key="1">
    <citation type="journal article" date="2018" name="Nat. Ecol. Evol.">
        <title>Pezizomycetes genomes reveal the molecular basis of ectomycorrhizal truffle lifestyle.</title>
        <authorList>
            <person name="Murat C."/>
            <person name="Payen T."/>
            <person name="Noel B."/>
            <person name="Kuo A."/>
            <person name="Morin E."/>
            <person name="Chen J."/>
            <person name="Kohler A."/>
            <person name="Krizsan K."/>
            <person name="Balestrini R."/>
            <person name="Da Silva C."/>
            <person name="Montanini B."/>
            <person name="Hainaut M."/>
            <person name="Levati E."/>
            <person name="Barry K.W."/>
            <person name="Belfiori B."/>
            <person name="Cichocki N."/>
            <person name="Clum A."/>
            <person name="Dockter R.B."/>
            <person name="Fauchery L."/>
            <person name="Guy J."/>
            <person name="Iotti M."/>
            <person name="Le Tacon F."/>
            <person name="Lindquist E.A."/>
            <person name="Lipzen A."/>
            <person name="Malagnac F."/>
            <person name="Mello A."/>
            <person name="Molinier V."/>
            <person name="Miyauchi S."/>
            <person name="Poulain J."/>
            <person name="Riccioni C."/>
            <person name="Rubini A."/>
            <person name="Sitrit Y."/>
            <person name="Splivallo R."/>
            <person name="Traeger S."/>
            <person name="Wang M."/>
            <person name="Zifcakova L."/>
            <person name="Wipf D."/>
            <person name="Zambonelli A."/>
            <person name="Paolocci F."/>
            <person name="Nowrousian M."/>
            <person name="Ottonello S."/>
            <person name="Baldrian P."/>
            <person name="Spatafora J.W."/>
            <person name="Henrissat B."/>
            <person name="Nagy L.G."/>
            <person name="Aury J.M."/>
            <person name="Wincker P."/>
            <person name="Grigoriev I.V."/>
            <person name="Bonfante P."/>
            <person name="Martin F.M."/>
        </authorList>
    </citation>
    <scope>NUCLEOTIDE SEQUENCE [LARGE SCALE GENOMIC DNA]</scope>
    <source>
        <strain evidence="3 4">RN42</strain>
    </source>
</reference>